<dbReference type="PANTHER" id="PTHR35567">
    <property type="entry name" value="MALATE DEHYDROGENASE (AFU_ORTHOLOGUE AFUA_2G13800)"/>
    <property type="match status" value="1"/>
</dbReference>
<keyword evidence="1" id="KW-0732">Signal</keyword>
<dbReference type="AlphaFoldDB" id="A0AA39Q462"/>
<accession>A0AA39Q462</accession>
<evidence type="ECO:0000313" key="2">
    <source>
        <dbReference type="EMBL" id="KAK0495937.1"/>
    </source>
</evidence>
<dbReference type="Proteomes" id="UP001175228">
    <property type="component" value="Unassembled WGS sequence"/>
</dbReference>
<evidence type="ECO:0000256" key="1">
    <source>
        <dbReference type="SAM" id="SignalP"/>
    </source>
</evidence>
<comment type="caution">
    <text evidence="2">The sequence shown here is derived from an EMBL/GenBank/DDBJ whole genome shotgun (WGS) entry which is preliminary data.</text>
</comment>
<organism evidence="2 3">
    <name type="scientific">Armillaria luteobubalina</name>
    <dbReference type="NCBI Taxonomy" id="153913"/>
    <lineage>
        <taxon>Eukaryota</taxon>
        <taxon>Fungi</taxon>
        <taxon>Dikarya</taxon>
        <taxon>Basidiomycota</taxon>
        <taxon>Agaricomycotina</taxon>
        <taxon>Agaricomycetes</taxon>
        <taxon>Agaricomycetidae</taxon>
        <taxon>Agaricales</taxon>
        <taxon>Marasmiineae</taxon>
        <taxon>Physalacriaceae</taxon>
        <taxon>Armillaria</taxon>
    </lineage>
</organism>
<feature type="chain" id="PRO_5041238280" evidence="1">
    <location>
        <begin position="18"/>
        <end position="246"/>
    </location>
</feature>
<evidence type="ECO:0000313" key="3">
    <source>
        <dbReference type="Proteomes" id="UP001175228"/>
    </source>
</evidence>
<dbReference type="InterPro" id="IPR021851">
    <property type="entry name" value="DUF3455"/>
</dbReference>
<dbReference type="Pfam" id="PF11937">
    <property type="entry name" value="DUF3455"/>
    <property type="match status" value="1"/>
</dbReference>
<reference evidence="2" key="1">
    <citation type="submission" date="2023-06" db="EMBL/GenBank/DDBJ databases">
        <authorList>
            <consortium name="Lawrence Berkeley National Laboratory"/>
            <person name="Ahrendt S."/>
            <person name="Sahu N."/>
            <person name="Indic B."/>
            <person name="Wong-Bajracharya J."/>
            <person name="Merenyi Z."/>
            <person name="Ke H.-M."/>
            <person name="Monk M."/>
            <person name="Kocsube S."/>
            <person name="Drula E."/>
            <person name="Lipzen A."/>
            <person name="Balint B."/>
            <person name="Henrissat B."/>
            <person name="Andreopoulos B."/>
            <person name="Martin F.M."/>
            <person name="Harder C.B."/>
            <person name="Rigling D."/>
            <person name="Ford K.L."/>
            <person name="Foster G.D."/>
            <person name="Pangilinan J."/>
            <person name="Papanicolaou A."/>
            <person name="Barry K."/>
            <person name="LaButti K."/>
            <person name="Viragh M."/>
            <person name="Koriabine M."/>
            <person name="Yan M."/>
            <person name="Riley R."/>
            <person name="Champramary S."/>
            <person name="Plett K.L."/>
            <person name="Tsai I.J."/>
            <person name="Slot J."/>
            <person name="Sipos G."/>
            <person name="Plett J."/>
            <person name="Nagy L.G."/>
            <person name="Grigoriev I.V."/>
        </authorList>
    </citation>
    <scope>NUCLEOTIDE SEQUENCE</scope>
    <source>
        <strain evidence="2">HWK02</strain>
    </source>
</reference>
<sequence>MFASTLIALSLLIPAFGAPYHHEPGKSCDISQAKLVLPQGVNLPPPSEPPTHITVGVGTQNYTCSDAGTYTNVGAVASIFDISCLYGTPSFDNIQDTVLAAWEKSDWTSPHDISHELTLLGEHYFITNPITGTGISPKWDFTATTGNSEAFVVANGTGRSPAPTGSQDVDWLSLKKLLGNLADEVYRTDTRAGQPPASVGVLLHTTCLIAHKMFRSAPQDRNLSQWGILRSTVSNFHFPTSVSSRY</sequence>
<gene>
    <name evidence="2" type="ORF">EDD18DRAFT_1074972</name>
</gene>
<protein>
    <submittedName>
        <fullName evidence="2">Uncharacterized protein</fullName>
    </submittedName>
</protein>
<name>A0AA39Q462_9AGAR</name>
<keyword evidence="3" id="KW-1185">Reference proteome</keyword>
<feature type="signal peptide" evidence="1">
    <location>
        <begin position="1"/>
        <end position="17"/>
    </location>
</feature>
<dbReference type="EMBL" id="JAUEPU010000016">
    <property type="protein sequence ID" value="KAK0495937.1"/>
    <property type="molecule type" value="Genomic_DNA"/>
</dbReference>
<proteinExistence type="predicted"/>
<dbReference type="PANTHER" id="PTHR35567:SF1">
    <property type="entry name" value="CONSERVED FUNGAL PROTEIN (AFU_ORTHOLOGUE AFUA_1G14230)"/>
    <property type="match status" value="1"/>
</dbReference>